<dbReference type="CDD" id="cd00761">
    <property type="entry name" value="Glyco_tranf_GTA_type"/>
    <property type="match status" value="1"/>
</dbReference>
<evidence type="ECO:0000259" key="1">
    <source>
        <dbReference type="Pfam" id="PF00535"/>
    </source>
</evidence>
<gene>
    <name evidence="2" type="ORF">S03H2_60005</name>
</gene>
<feature type="non-terminal residue" evidence="2">
    <location>
        <position position="244"/>
    </location>
</feature>
<dbReference type="AlphaFoldDB" id="X1IW85"/>
<name>X1IW85_9ZZZZ</name>
<comment type="caution">
    <text evidence="2">The sequence shown here is derived from an EMBL/GenBank/DDBJ whole genome shotgun (WGS) entry which is preliminary data.</text>
</comment>
<feature type="domain" description="Glycosyltransferase 2-like" evidence="1">
    <location>
        <begin position="2"/>
        <end position="116"/>
    </location>
</feature>
<sequence length="244" mass="28320">PQKVHVIVIDNDSQDESLDYLRSLKWIELIERKKAPDDTPSLSHSRALDLALERVTTPYVLSIHTDTLFKDPKWLDVLLTEIEKEPVVAGIGSWKLEKKPSFMKRLGKAIEYQRRIGYYRLIGKTDKAKDIENQRQSGYYRLISKTDITSEGKGKDYYYLRSHCALYCMDLIEKMNLRFSDGAETAGKVMHKKLVDKGYKMVFLPSEFLGRYVVHLDHATAVLHPELGSRKKTIRKGLKRFKKE</sequence>
<evidence type="ECO:0000313" key="2">
    <source>
        <dbReference type="EMBL" id="GAH86716.1"/>
    </source>
</evidence>
<accession>X1IW85</accession>
<reference evidence="2" key="1">
    <citation type="journal article" date="2014" name="Front. Microbiol.">
        <title>High frequency of phylogenetically diverse reductive dehalogenase-homologous genes in deep subseafloor sedimentary metagenomes.</title>
        <authorList>
            <person name="Kawai M."/>
            <person name="Futagami T."/>
            <person name="Toyoda A."/>
            <person name="Takaki Y."/>
            <person name="Nishi S."/>
            <person name="Hori S."/>
            <person name="Arai W."/>
            <person name="Tsubouchi T."/>
            <person name="Morono Y."/>
            <person name="Uchiyama I."/>
            <person name="Ito T."/>
            <person name="Fujiyama A."/>
            <person name="Inagaki F."/>
            <person name="Takami H."/>
        </authorList>
    </citation>
    <scope>NUCLEOTIDE SEQUENCE</scope>
    <source>
        <strain evidence="2">Expedition CK06-06</strain>
    </source>
</reference>
<dbReference type="EMBL" id="BARU01038632">
    <property type="protein sequence ID" value="GAH86716.1"/>
    <property type="molecule type" value="Genomic_DNA"/>
</dbReference>
<dbReference type="Gene3D" id="3.90.550.10">
    <property type="entry name" value="Spore Coat Polysaccharide Biosynthesis Protein SpsA, Chain A"/>
    <property type="match status" value="1"/>
</dbReference>
<organism evidence="2">
    <name type="scientific">marine sediment metagenome</name>
    <dbReference type="NCBI Taxonomy" id="412755"/>
    <lineage>
        <taxon>unclassified sequences</taxon>
        <taxon>metagenomes</taxon>
        <taxon>ecological metagenomes</taxon>
    </lineage>
</organism>
<dbReference type="InterPro" id="IPR001173">
    <property type="entry name" value="Glyco_trans_2-like"/>
</dbReference>
<dbReference type="SUPFAM" id="SSF53448">
    <property type="entry name" value="Nucleotide-diphospho-sugar transferases"/>
    <property type="match status" value="1"/>
</dbReference>
<proteinExistence type="predicted"/>
<dbReference type="Pfam" id="PF00535">
    <property type="entry name" value="Glycos_transf_2"/>
    <property type="match status" value="1"/>
</dbReference>
<protein>
    <recommendedName>
        <fullName evidence="1">Glycosyltransferase 2-like domain-containing protein</fullName>
    </recommendedName>
</protein>
<feature type="non-terminal residue" evidence="2">
    <location>
        <position position="1"/>
    </location>
</feature>
<dbReference type="InterPro" id="IPR029044">
    <property type="entry name" value="Nucleotide-diphossugar_trans"/>
</dbReference>